<evidence type="ECO:0000313" key="5">
    <source>
        <dbReference type="Proteomes" id="UP000326924"/>
    </source>
</evidence>
<evidence type="ECO:0000256" key="1">
    <source>
        <dbReference type="ARBA" id="ARBA00006484"/>
    </source>
</evidence>
<dbReference type="InParanoid" id="A0A5J5FBL6"/>
<dbReference type="PANTHER" id="PTHR42760:SF133">
    <property type="entry name" value="3-OXOACYL-[ACYL-CARRIER-PROTEIN] REDUCTASE"/>
    <property type="match status" value="1"/>
</dbReference>
<dbReference type="FunFam" id="3.40.50.720:FF:000084">
    <property type="entry name" value="Short-chain dehydrogenase reductase"/>
    <property type="match status" value="1"/>
</dbReference>
<name>A0A5J5FBL6_9PEZI</name>
<dbReference type="Gene3D" id="3.40.50.720">
    <property type="entry name" value="NAD(P)-binding Rossmann-like Domain"/>
    <property type="match status" value="1"/>
</dbReference>
<accession>A0A5J5FBL6</accession>
<dbReference type="PROSITE" id="PS00061">
    <property type="entry name" value="ADH_SHORT"/>
    <property type="match status" value="1"/>
</dbReference>
<reference evidence="4 5" key="1">
    <citation type="submission" date="2019-09" db="EMBL/GenBank/DDBJ databases">
        <title>Draft genome of the ectomycorrhizal ascomycete Sphaerosporella brunnea.</title>
        <authorList>
            <consortium name="DOE Joint Genome Institute"/>
            <person name="Benucci G.M."/>
            <person name="Marozzi G."/>
            <person name="Antonielli L."/>
            <person name="Sanchez S."/>
            <person name="Marco P."/>
            <person name="Wang X."/>
            <person name="Falini L.B."/>
            <person name="Barry K."/>
            <person name="Haridas S."/>
            <person name="Lipzen A."/>
            <person name="Labutti K."/>
            <person name="Grigoriev I.V."/>
            <person name="Murat C."/>
            <person name="Martin F."/>
            <person name="Albertini E."/>
            <person name="Donnini D."/>
            <person name="Bonito G."/>
        </authorList>
    </citation>
    <scope>NUCLEOTIDE SEQUENCE [LARGE SCALE GENOMIC DNA]</scope>
    <source>
        <strain evidence="4 5">Sb_GMNB300</strain>
    </source>
</reference>
<dbReference type="AlphaFoldDB" id="A0A5J5FBL6"/>
<proteinExistence type="inferred from homology"/>
<dbReference type="PANTHER" id="PTHR42760">
    <property type="entry name" value="SHORT-CHAIN DEHYDROGENASES/REDUCTASES FAMILY MEMBER"/>
    <property type="match status" value="1"/>
</dbReference>
<dbReference type="EMBL" id="VXIS01000001">
    <property type="protein sequence ID" value="KAA8915045.1"/>
    <property type="molecule type" value="Genomic_DNA"/>
</dbReference>
<keyword evidence="5" id="KW-1185">Reference proteome</keyword>
<keyword evidence="3" id="KW-0560">Oxidoreductase</keyword>
<dbReference type="PRINTS" id="PR00080">
    <property type="entry name" value="SDRFAMILY"/>
</dbReference>
<evidence type="ECO:0000256" key="2">
    <source>
        <dbReference type="ARBA" id="ARBA00022857"/>
    </source>
</evidence>
<dbReference type="InterPro" id="IPR020904">
    <property type="entry name" value="Sc_DH/Rdtase_CS"/>
</dbReference>
<comment type="caution">
    <text evidence="4">The sequence shown here is derived from an EMBL/GenBank/DDBJ whole genome shotgun (WGS) entry which is preliminary data.</text>
</comment>
<evidence type="ECO:0000313" key="4">
    <source>
        <dbReference type="EMBL" id="KAA8915045.1"/>
    </source>
</evidence>
<evidence type="ECO:0008006" key="6">
    <source>
        <dbReference type="Google" id="ProtNLM"/>
    </source>
</evidence>
<comment type="similarity">
    <text evidence="1">Belongs to the short-chain dehydrogenases/reductases (SDR) family.</text>
</comment>
<dbReference type="Proteomes" id="UP000326924">
    <property type="component" value="Unassembled WGS sequence"/>
</dbReference>
<organism evidence="4 5">
    <name type="scientific">Sphaerosporella brunnea</name>
    <dbReference type="NCBI Taxonomy" id="1250544"/>
    <lineage>
        <taxon>Eukaryota</taxon>
        <taxon>Fungi</taxon>
        <taxon>Dikarya</taxon>
        <taxon>Ascomycota</taxon>
        <taxon>Pezizomycotina</taxon>
        <taxon>Pezizomycetes</taxon>
        <taxon>Pezizales</taxon>
        <taxon>Pyronemataceae</taxon>
        <taxon>Sphaerosporella</taxon>
    </lineage>
</organism>
<sequence>MSLSKNILITGGARGIGRGLARHLLSSGHRVFLLDNNASELHHTATVHLPPFASRPNQLSHSLCDLRNPSDIAAAIAEAKRFFAPEKLDVLINNAGISNPFWSDGKDMADPSFDVTQWDDFLSTNLTAPFLMSRGCIPLLRRDQESPEDGDRAERWGSIVNISSSRAHQSEPNTEGYAAAKSGLVGLTHSMAVSLSKYRVTVNAILPGWIDVSMENRKADEEGWRDETSVEHREWHLSGRVGRAEDVARTVEWVMATSFVNGQEVLVDGGVGRKMMYPE</sequence>
<protein>
    <recommendedName>
        <fullName evidence="6">3-oxoacyl-reductase</fullName>
    </recommendedName>
</protein>
<evidence type="ECO:0000256" key="3">
    <source>
        <dbReference type="ARBA" id="ARBA00023002"/>
    </source>
</evidence>
<keyword evidence="2" id="KW-0521">NADP</keyword>
<dbReference type="CDD" id="cd05233">
    <property type="entry name" value="SDR_c"/>
    <property type="match status" value="1"/>
</dbReference>
<dbReference type="OrthoDB" id="5840532at2759"/>
<dbReference type="SUPFAM" id="SSF51735">
    <property type="entry name" value="NAD(P)-binding Rossmann-fold domains"/>
    <property type="match status" value="1"/>
</dbReference>
<dbReference type="PRINTS" id="PR00081">
    <property type="entry name" value="GDHRDH"/>
</dbReference>
<dbReference type="Pfam" id="PF13561">
    <property type="entry name" value="adh_short_C2"/>
    <property type="match status" value="1"/>
</dbReference>
<dbReference type="InterPro" id="IPR002347">
    <property type="entry name" value="SDR_fam"/>
</dbReference>
<gene>
    <name evidence="4" type="ORF">FN846DRAFT_896796</name>
</gene>
<dbReference type="GO" id="GO:0016616">
    <property type="term" value="F:oxidoreductase activity, acting on the CH-OH group of donors, NAD or NADP as acceptor"/>
    <property type="evidence" value="ECO:0007669"/>
    <property type="project" value="TreeGrafter"/>
</dbReference>
<dbReference type="InterPro" id="IPR036291">
    <property type="entry name" value="NAD(P)-bd_dom_sf"/>
</dbReference>